<evidence type="ECO:0000313" key="2">
    <source>
        <dbReference type="Proteomes" id="UP000015102"/>
    </source>
</evidence>
<name>T1GZ80_MEGSC</name>
<dbReference type="EMBL" id="CAQQ02384278">
    <property type="status" value="NOT_ANNOTATED_CDS"/>
    <property type="molecule type" value="Genomic_DNA"/>
</dbReference>
<reference evidence="1" key="2">
    <citation type="submission" date="2015-06" db="UniProtKB">
        <authorList>
            <consortium name="EnsemblMetazoa"/>
        </authorList>
    </citation>
    <scope>IDENTIFICATION</scope>
</reference>
<keyword evidence="2" id="KW-1185">Reference proteome</keyword>
<reference evidence="2" key="1">
    <citation type="submission" date="2013-02" db="EMBL/GenBank/DDBJ databases">
        <authorList>
            <person name="Hughes D."/>
        </authorList>
    </citation>
    <scope>NUCLEOTIDE SEQUENCE</scope>
    <source>
        <strain>Durham</strain>
        <strain evidence="2">NC isolate 2 -- Noor lab</strain>
    </source>
</reference>
<evidence type="ECO:0000313" key="1">
    <source>
        <dbReference type="EnsemblMetazoa" id="MESCA009178-PA"/>
    </source>
</evidence>
<dbReference type="AlphaFoldDB" id="T1GZ80"/>
<proteinExistence type="predicted"/>
<sequence length="67" mass="7566">MEARWVDLVARDAKELGIPNWRLSFLYEIANKYLTLFEGLSSTPPSIKNLKTEIRCLLVAVNTTPSA</sequence>
<dbReference type="EnsemblMetazoa" id="MESCA009178-RA">
    <property type="protein sequence ID" value="MESCA009178-PA"/>
    <property type="gene ID" value="MESCA009178"/>
</dbReference>
<protein>
    <submittedName>
        <fullName evidence="1">Uncharacterized protein</fullName>
    </submittedName>
</protein>
<organism evidence="1 2">
    <name type="scientific">Megaselia scalaris</name>
    <name type="common">Humpbacked fly</name>
    <name type="synonym">Phora scalaris</name>
    <dbReference type="NCBI Taxonomy" id="36166"/>
    <lineage>
        <taxon>Eukaryota</taxon>
        <taxon>Metazoa</taxon>
        <taxon>Ecdysozoa</taxon>
        <taxon>Arthropoda</taxon>
        <taxon>Hexapoda</taxon>
        <taxon>Insecta</taxon>
        <taxon>Pterygota</taxon>
        <taxon>Neoptera</taxon>
        <taxon>Endopterygota</taxon>
        <taxon>Diptera</taxon>
        <taxon>Brachycera</taxon>
        <taxon>Muscomorpha</taxon>
        <taxon>Platypezoidea</taxon>
        <taxon>Phoridae</taxon>
        <taxon>Megaseliini</taxon>
        <taxon>Megaselia</taxon>
    </lineage>
</organism>
<dbReference type="EMBL" id="CAQQ02384279">
    <property type="status" value="NOT_ANNOTATED_CDS"/>
    <property type="molecule type" value="Genomic_DNA"/>
</dbReference>
<dbReference type="HOGENOM" id="CLU_2815347_0_0_1"/>
<accession>T1GZ80</accession>
<dbReference type="Proteomes" id="UP000015102">
    <property type="component" value="Unassembled WGS sequence"/>
</dbReference>